<dbReference type="OrthoDB" id="15017at2"/>
<organism evidence="2 3">
    <name type="scientific">Anaerococcus tetradius</name>
    <dbReference type="NCBI Taxonomy" id="33036"/>
    <lineage>
        <taxon>Bacteria</taxon>
        <taxon>Bacillati</taxon>
        <taxon>Bacillota</taxon>
        <taxon>Tissierellia</taxon>
        <taxon>Tissierellales</taxon>
        <taxon>Peptoniphilaceae</taxon>
        <taxon>Anaerococcus</taxon>
    </lineage>
</organism>
<dbReference type="SUPFAM" id="SSF140683">
    <property type="entry name" value="SP0561-like"/>
    <property type="match status" value="1"/>
</dbReference>
<comment type="caution">
    <text evidence="2">The sequence shown here is derived from an EMBL/GenBank/DDBJ whole genome shotgun (WGS) entry which is preliminary data.</text>
</comment>
<dbReference type="AlphaFoldDB" id="A0A133KG86"/>
<accession>A0A133KG86</accession>
<name>A0A133KG86_9FIRM</name>
<dbReference type="Pfam" id="PF08984">
    <property type="entry name" value="DUF1858"/>
    <property type="match status" value="1"/>
</dbReference>
<dbReference type="PANTHER" id="PTHR39341:SF1">
    <property type="entry name" value="DUF1858 DOMAIN-CONTAINING PROTEIN"/>
    <property type="match status" value="1"/>
</dbReference>
<dbReference type="Gene3D" id="1.10.3910.10">
    <property type="entry name" value="SP0561-like"/>
    <property type="match status" value="1"/>
</dbReference>
<gene>
    <name evidence="2" type="ORF">HMPREF3200_00604</name>
</gene>
<sequence>MALEENKTTDTTAKKKITRDMIIGEIIQIKPEAINTLLMAGMGCIACPSSLYESLEEACMVHGMDCDYLLAELNK</sequence>
<proteinExistence type="predicted"/>
<dbReference type="PATRIC" id="fig|33036.3.peg.602"/>
<evidence type="ECO:0000259" key="1">
    <source>
        <dbReference type="Pfam" id="PF08984"/>
    </source>
</evidence>
<dbReference type="RefSeq" id="WP_004837042.1">
    <property type="nucleotide sequence ID" value="NZ_CAMPNK010000050.1"/>
</dbReference>
<reference evidence="3" key="1">
    <citation type="submission" date="2016-01" db="EMBL/GenBank/DDBJ databases">
        <authorList>
            <person name="Mitreva M."/>
            <person name="Pepin K.H."/>
            <person name="Mihindukulasuriya K.A."/>
            <person name="Fulton R."/>
            <person name="Fronick C."/>
            <person name="O'Laughlin M."/>
            <person name="Miner T."/>
            <person name="Herter B."/>
            <person name="Rosa B.A."/>
            <person name="Cordes M."/>
            <person name="Tomlinson C."/>
            <person name="Wollam A."/>
            <person name="Palsikar V.B."/>
            <person name="Mardis E.R."/>
            <person name="Wilson R.K."/>
        </authorList>
    </citation>
    <scope>NUCLEOTIDE SEQUENCE [LARGE SCALE GENOMIC DNA]</scope>
    <source>
        <strain evidence="3">MJR8151</strain>
    </source>
</reference>
<dbReference type="PANTHER" id="PTHR39341">
    <property type="entry name" value="BSL7085 PROTEIN"/>
    <property type="match status" value="1"/>
</dbReference>
<dbReference type="InterPro" id="IPR015077">
    <property type="entry name" value="DUF1858"/>
</dbReference>
<feature type="domain" description="DUF1858" evidence="1">
    <location>
        <begin position="17"/>
        <end position="69"/>
    </location>
</feature>
<dbReference type="EMBL" id="LRPM01000022">
    <property type="protein sequence ID" value="KWZ78592.1"/>
    <property type="molecule type" value="Genomic_DNA"/>
</dbReference>
<protein>
    <submittedName>
        <fullName evidence="2">Hydrid cluster protein-associated redox disulfide domain protein</fullName>
    </submittedName>
</protein>
<dbReference type="NCBIfam" id="TIGR03980">
    <property type="entry name" value="prismane_assoc"/>
    <property type="match status" value="1"/>
</dbReference>
<dbReference type="Proteomes" id="UP000070383">
    <property type="component" value="Unassembled WGS sequence"/>
</dbReference>
<evidence type="ECO:0000313" key="3">
    <source>
        <dbReference type="Proteomes" id="UP000070383"/>
    </source>
</evidence>
<keyword evidence="3" id="KW-1185">Reference proteome</keyword>
<dbReference type="STRING" id="33036.HMPREF3200_00604"/>
<evidence type="ECO:0000313" key="2">
    <source>
        <dbReference type="EMBL" id="KWZ78592.1"/>
    </source>
</evidence>
<dbReference type="InterPro" id="IPR023883">
    <property type="entry name" value="CHP03980_redox-disulphide"/>
</dbReference>
<dbReference type="InterPro" id="IPR038062">
    <property type="entry name" value="ScdA-like_N_sf"/>
</dbReference>